<name>W8KLQ3_9GAMM</name>
<reference evidence="4" key="2">
    <citation type="submission" date="2014-02" db="EMBL/GenBank/DDBJ databases">
        <title>Draft Genome Sequence of extremely halophilic bacteria Halorhodospira halochloris.</title>
        <authorList>
            <person name="Singh K.S."/>
        </authorList>
    </citation>
    <scope>NUCLEOTIDE SEQUENCE [LARGE SCALE GENOMIC DNA]</scope>
    <source>
        <strain evidence="4">A</strain>
    </source>
</reference>
<dbReference type="EMBL" id="CP007268">
    <property type="protein sequence ID" value="AHK77907.1"/>
    <property type="molecule type" value="Genomic_DNA"/>
</dbReference>
<dbReference type="RefSeq" id="WP_026623841.1">
    <property type="nucleotide sequence ID" value="NZ_CP007268.1"/>
</dbReference>
<reference evidence="3 4" key="1">
    <citation type="journal article" date="2014" name="J Genomics">
        <title>Draft Genome Sequence of the Extremely Halophilic Phototrophic Purple Sulfur Bacterium Halorhodospira halochloris.</title>
        <authorList>
            <person name="Singh K.S."/>
            <person name="Kirksey J."/>
            <person name="Hoff W.D."/>
            <person name="Deole R."/>
        </authorList>
    </citation>
    <scope>NUCLEOTIDE SEQUENCE [LARGE SCALE GENOMIC DNA]</scope>
    <source>
        <strain evidence="3 4">A</strain>
    </source>
</reference>
<dbReference type="PATRIC" id="fig|1354791.3.peg.1367"/>
<accession>W8KLQ3</accession>
<sequence>MNRKSIKLIAVLMSVGLLTAGGAAQADSFALGAKVGTTGLGVEGTYGLRENVNLRGGLYGFTYSTDVEETDVDYDADLKLRSAALLADWHPFSGGFRLTAGAYYNGNELTGKARGELDIGDGAEPYQGTLDATIDWRSFAPYLGIGYGNAIQGGRWSFAFDAGVMFTGSPDVSLRGELDNGNAQLENEFREDLRREQEELQDDLDDFKYYPVLSLGVAYRF</sequence>
<dbReference type="OrthoDB" id="517121at2"/>
<keyword evidence="1" id="KW-0175">Coiled coil</keyword>
<protein>
    <submittedName>
        <fullName evidence="3">Membrane protein</fullName>
    </submittedName>
</protein>
<dbReference type="HOGENOM" id="CLU_055789_2_1_6"/>
<keyword evidence="4" id="KW-1185">Reference proteome</keyword>
<organism evidence="3 4">
    <name type="scientific">Ectothiorhodospira haloalkaliphila</name>
    <dbReference type="NCBI Taxonomy" id="421628"/>
    <lineage>
        <taxon>Bacteria</taxon>
        <taxon>Pseudomonadati</taxon>
        <taxon>Pseudomonadota</taxon>
        <taxon>Gammaproteobacteria</taxon>
        <taxon>Chromatiales</taxon>
        <taxon>Ectothiorhodospiraceae</taxon>
        <taxon>Ectothiorhodospira</taxon>
    </lineage>
</organism>
<evidence type="ECO:0000313" key="3">
    <source>
        <dbReference type="EMBL" id="AHK77907.1"/>
    </source>
</evidence>
<dbReference type="Gene3D" id="2.40.160.170">
    <property type="match status" value="1"/>
</dbReference>
<feature type="coiled-coil region" evidence="1">
    <location>
        <begin position="183"/>
        <end position="210"/>
    </location>
</feature>
<keyword evidence="2" id="KW-0732">Signal</keyword>
<dbReference type="Proteomes" id="UP000019442">
    <property type="component" value="Chromosome"/>
</dbReference>
<evidence type="ECO:0000256" key="2">
    <source>
        <dbReference type="SAM" id="SignalP"/>
    </source>
</evidence>
<evidence type="ECO:0000313" key="4">
    <source>
        <dbReference type="Proteomes" id="UP000019442"/>
    </source>
</evidence>
<feature type="chain" id="PRO_5004910592" evidence="2">
    <location>
        <begin position="27"/>
        <end position="221"/>
    </location>
</feature>
<gene>
    <name evidence="3" type="ORF">M911_00350</name>
</gene>
<evidence type="ECO:0000256" key="1">
    <source>
        <dbReference type="SAM" id="Coils"/>
    </source>
</evidence>
<dbReference type="KEGG" id="hhc:M911_00350"/>
<proteinExistence type="predicted"/>
<feature type="signal peptide" evidence="2">
    <location>
        <begin position="1"/>
        <end position="26"/>
    </location>
</feature>
<dbReference type="AlphaFoldDB" id="W8KLQ3"/>